<evidence type="ECO:0000256" key="3">
    <source>
        <dbReference type="ARBA" id="ARBA00022643"/>
    </source>
</evidence>
<feature type="region of interest" description="Disordered" evidence="6">
    <location>
        <begin position="393"/>
        <end position="451"/>
    </location>
</feature>
<dbReference type="CDD" id="cd02809">
    <property type="entry name" value="alpha_hydroxyacid_oxid_FMN"/>
    <property type="match status" value="1"/>
</dbReference>
<dbReference type="InterPro" id="IPR023989">
    <property type="entry name" value="MftD"/>
</dbReference>
<comment type="cofactor">
    <cofactor evidence="1">
        <name>FMN</name>
        <dbReference type="ChEBI" id="CHEBI:58210"/>
    </cofactor>
</comment>
<dbReference type="InterPro" id="IPR037396">
    <property type="entry name" value="FMN_HAD"/>
</dbReference>
<dbReference type="Proteomes" id="UP001500213">
    <property type="component" value="Unassembled WGS sequence"/>
</dbReference>
<keyword evidence="4" id="KW-0560">Oxidoreductase</keyword>
<proteinExistence type="inferred from homology"/>
<accession>A0ABP8AT04</accession>
<dbReference type="SUPFAM" id="SSF51395">
    <property type="entry name" value="FMN-linked oxidoreductases"/>
    <property type="match status" value="1"/>
</dbReference>
<dbReference type="PROSITE" id="PS51349">
    <property type="entry name" value="FMN_HYDROXY_ACID_DH_2"/>
    <property type="match status" value="1"/>
</dbReference>
<dbReference type="PANTHER" id="PTHR10578">
    <property type="entry name" value="S -2-HYDROXY-ACID OXIDASE-RELATED"/>
    <property type="match status" value="1"/>
</dbReference>
<reference evidence="9" key="1">
    <citation type="journal article" date="2019" name="Int. J. Syst. Evol. Microbiol.">
        <title>The Global Catalogue of Microorganisms (GCM) 10K type strain sequencing project: providing services to taxonomists for standard genome sequencing and annotation.</title>
        <authorList>
            <consortium name="The Broad Institute Genomics Platform"/>
            <consortium name="The Broad Institute Genome Sequencing Center for Infectious Disease"/>
            <person name="Wu L."/>
            <person name="Ma J."/>
        </authorList>
    </citation>
    <scope>NUCLEOTIDE SEQUENCE [LARGE SCALE GENOMIC DNA]</scope>
    <source>
        <strain evidence="9">JCM 17593</strain>
    </source>
</reference>
<name>A0ABP8AT04_9MICO</name>
<evidence type="ECO:0000256" key="5">
    <source>
        <dbReference type="ARBA" id="ARBA00024042"/>
    </source>
</evidence>
<dbReference type="InterPro" id="IPR000262">
    <property type="entry name" value="FMN-dep_DH"/>
</dbReference>
<keyword evidence="2" id="KW-0285">Flavoprotein</keyword>
<evidence type="ECO:0000256" key="6">
    <source>
        <dbReference type="SAM" id="MobiDB-lite"/>
    </source>
</evidence>
<dbReference type="NCBIfam" id="TIGR03966">
    <property type="entry name" value="actino_HemFlav"/>
    <property type="match status" value="1"/>
</dbReference>
<evidence type="ECO:0000256" key="4">
    <source>
        <dbReference type="ARBA" id="ARBA00023002"/>
    </source>
</evidence>
<protein>
    <submittedName>
        <fullName evidence="8">Mycofactocin biosynthesis FMN-dependent deaminase MftD</fullName>
    </submittedName>
</protein>
<dbReference type="PIRSF" id="PIRSF000138">
    <property type="entry name" value="Al-hdrx_acd_dh"/>
    <property type="match status" value="1"/>
</dbReference>
<dbReference type="InterPro" id="IPR013785">
    <property type="entry name" value="Aldolase_TIM"/>
</dbReference>
<dbReference type="Gene3D" id="3.20.20.70">
    <property type="entry name" value="Aldolase class I"/>
    <property type="match status" value="1"/>
</dbReference>
<comment type="similarity">
    <text evidence="5">Belongs to the FMN-dependent alpha-hydroxy acid dehydrogenase family.</text>
</comment>
<comment type="caution">
    <text evidence="8">The sequence shown here is derived from an EMBL/GenBank/DDBJ whole genome shotgun (WGS) entry which is preliminary data.</text>
</comment>
<feature type="compositionally biased region" description="Basic residues" evidence="6">
    <location>
        <begin position="413"/>
        <end position="424"/>
    </location>
</feature>
<dbReference type="InterPro" id="IPR012133">
    <property type="entry name" value="Alpha-hydoxy_acid_DH_FMN"/>
</dbReference>
<dbReference type="Pfam" id="PF01070">
    <property type="entry name" value="FMN_dh"/>
    <property type="match status" value="1"/>
</dbReference>
<evidence type="ECO:0000313" key="9">
    <source>
        <dbReference type="Proteomes" id="UP001500213"/>
    </source>
</evidence>
<dbReference type="RefSeq" id="WP_344776094.1">
    <property type="nucleotide sequence ID" value="NZ_BAABBX010000014.1"/>
</dbReference>
<sequence length="451" mass="47993">MPWRQNPWFETVLEAQRRAKKRLPPSVYAALVAGSERGRTPEDNQAAFAELQFAPHVAGHQSERELSTTVLGIPISLPVLISPTGVQAVHPEGEVAVARAAANRGTIMGLSSFASKPVEEVAAANPNTFFQMYWTGTREQMVQRMDRARAAGAKALIATLDWSFSIGRDWGSPAIPEKMTLKAMWDFAPEAIIRPKWLWAYGKTGRVPDLTTPNLQPPGGEAPTFFGAYYEWQQTPPPTWEDVAWLREEWGGPFILKGITRVDDAKRAVDAGVSAISVSNHGGNNLDTTPATIRCLPAVAAAVGDQVEVLLDGGVRRGGDVAKALALGARAVMIGRAYLWGLAANGQTGVENVLDLLRMGLDSAVLGLGHKSIHELSRQDLFIPQGFERHLGAGDAGAAASPSTAAGSSAARRSTRPAARRPRKPAAPASAEAPVTPPAPGSPAPDSAPQQ</sequence>
<feature type="domain" description="FMN hydroxy acid dehydrogenase" evidence="7">
    <location>
        <begin position="4"/>
        <end position="386"/>
    </location>
</feature>
<keyword evidence="3" id="KW-0288">FMN</keyword>
<evidence type="ECO:0000313" key="8">
    <source>
        <dbReference type="EMBL" id="GAA4189840.1"/>
    </source>
</evidence>
<keyword evidence="9" id="KW-1185">Reference proteome</keyword>
<evidence type="ECO:0000256" key="2">
    <source>
        <dbReference type="ARBA" id="ARBA00022630"/>
    </source>
</evidence>
<gene>
    <name evidence="8" type="primary">mftD</name>
    <name evidence="8" type="ORF">GCM10022288_18300</name>
</gene>
<dbReference type="PANTHER" id="PTHR10578:SF107">
    <property type="entry name" value="2-HYDROXYACID OXIDASE 1"/>
    <property type="match status" value="1"/>
</dbReference>
<evidence type="ECO:0000256" key="1">
    <source>
        <dbReference type="ARBA" id="ARBA00001917"/>
    </source>
</evidence>
<dbReference type="EMBL" id="BAABBX010000014">
    <property type="protein sequence ID" value="GAA4189840.1"/>
    <property type="molecule type" value="Genomic_DNA"/>
</dbReference>
<feature type="compositionally biased region" description="Low complexity" evidence="6">
    <location>
        <begin position="396"/>
        <end position="412"/>
    </location>
</feature>
<organism evidence="8 9">
    <name type="scientific">Gryllotalpicola kribbensis</name>
    <dbReference type="NCBI Taxonomy" id="993084"/>
    <lineage>
        <taxon>Bacteria</taxon>
        <taxon>Bacillati</taxon>
        <taxon>Actinomycetota</taxon>
        <taxon>Actinomycetes</taxon>
        <taxon>Micrococcales</taxon>
        <taxon>Microbacteriaceae</taxon>
        <taxon>Gryllotalpicola</taxon>
    </lineage>
</organism>
<evidence type="ECO:0000259" key="7">
    <source>
        <dbReference type="PROSITE" id="PS51349"/>
    </source>
</evidence>